<dbReference type="InterPro" id="IPR040560">
    <property type="entry name" value="SYCP2_SLD"/>
</dbReference>
<keyword evidence="3" id="KW-1185">Reference proteome</keyword>
<proteinExistence type="predicted"/>
<dbReference type="GO" id="GO:0007143">
    <property type="term" value="P:female meiotic nuclear division"/>
    <property type="evidence" value="ECO:0007669"/>
    <property type="project" value="TreeGrafter"/>
</dbReference>
<accession>A0A8C7NHB3</accession>
<evidence type="ECO:0000313" key="3">
    <source>
        <dbReference type="Proteomes" id="UP000694395"/>
    </source>
</evidence>
<dbReference type="GeneTree" id="ENSGT00530000063859"/>
<evidence type="ECO:0000259" key="1">
    <source>
        <dbReference type="Pfam" id="PF18584"/>
    </source>
</evidence>
<dbReference type="GO" id="GO:0000779">
    <property type="term" value="C:condensed chromosome, centromeric region"/>
    <property type="evidence" value="ECO:0007669"/>
    <property type="project" value="TreeGrafter"/>
</dbReference>
<dbReference type="AlphaFoldDB" id="A0A8C7NHB3"/>
<protein>
    <recommendedName>
        <fullName evidence="1">Synaptonemal complex protein 2 Spt16M-like domain-containing protein</fullName>
    </recommendedName>
</protein>
<reference evidence="2" key="3">
    <citation type="submission" date="2025-09" db="UniProtKB">
        <authorList>
            <consortium name="Ensembl"/>
        </authorList>
    </citation>
    <scope>IDENTIFICATION</scope>
</reference>
<dbReference type="InterPro" id="IPR024835">
    <property type="entry name" value="SYCP2-like"/>
</dbReference>
<organism evidence="2 3">
    <name type="scientific">Oncorhynchus mykiss</name>
    <name type="common">Rainbow trout</name>
    <name type="synonym">Salmo gairdneri</name>
    <dbReference type="NCBI Taxonomy" id="8022"/>
    <lineage>
        <taxon>Eukaryota</taxon>
        <taxon>Metazoa</taxon>
        <taxon>Chordata</taxon>
        <taxon>Craniata</taxon>
        <taxon>Vertebrata</taxon>
        <taxon>Euteleostomi</taxon>
        <taxon>Actinopterygii</taxon>
        <taxon>Neopterygii</taxon>
        <taxon>Teleostei</taxon>
        <taxon>Protacanthopterygii</taxon>
        <taxon>Salmoniformes</taxon>
        <taxon>Salmonidae</taxon>
        <taxon>Salmoninae</taxon>
        <taxon>Oncorhynchus</taxon>
    </lineage>
</organism>
<dbReference type="Ensembl" id="ENSOMYT00000008494.2">
    <property type="protein sequence ID" value="ENSOMYP00000007622.2"/>
    <property type="gene ID" value="ENSOMYG00000003937.2"/>
</dbReference>
<dbReference type="Proteomes" id="UP000694395">
    <property type="component" value="Chromosome 9"/>
</dbReference>
<dbReference type="PANTHER" id="PTHR15607:SF12">
    <property type="entry name" value="SYNAPTONEMAL COMPLEX PROTEIN 2"/>
    <property type="match status" value="1"/>
</dbReference>
<sequence>MLTLEATHIYKHFLSPTFSFSHSLSLPTHPSFSLSFSLSFATHPPFSLSFSFFSVDYDLQIALMEALCRMTTRAQRKELADDWFSMEFVASTFSKIQDSEFETDCRRFLNLLNGMQGDGRRVFSYPCLEVFLDKHELLMPADEKLEEFWIDFNLGSQSVSFYFSLADEDAQVPLTLDMTVNTKGWFPGPRLSLLKLTEPLCVSGVEGSHLTIHFSSSLDIMQAARSVYGNKNKVGSVYIYRSVFISAHRRKTFCNERFPTQKVSYWTSSGMSFSCSAGFVLFGF</sequence>
<dbReference type="GO" id="GO:0007140">
    <property type="term" value="P:male meiotic nuclear division"/>
    <property type="evidence" value="ECO:0007669"/>
    <property type="project" value="TreeGrafter"/>
</dbReference>
<reference evidence="2" key="1">
    <citation type="submission" date="2020-07" db="EMBL/GenBank/DDBJ databases">
        <title>A long reads based de novo assembly of the rainbow trout Arlee double haploid line genome.</title>
        <authorList>
            <person name="Gao G."/>
            <person name="Palti Y."/>
        </authorList>
    </citation>
    <scope>NUCLEOTIDE SEQUENCE [LARGE SCALE GENOMIC DNA]</scope>
</reference>
<reference evidence="2" key="2">
    <citation type="submission" date="2025-08" db="UniProtKB">
        <authorList>
            <consortium name="Ensembl"/>
        </authorList>
    </citation>
    <scope>IDENTIFICATION</scope>
</reference>
<dbReference type="Pfam" id="PF18584">
    <property type="entry name" value="SYCP2_SLD"/>
    <property type="match status" value="1"/>
</dbReference>
<evidence type="ECO:0000313" key="2">
    <source>
        <dbReference type="Ensembl" id="ENSOMYP00000007622.2"/>
    </source>
</evidence>
<dbReference type="GO" id="GO:0000800">
    <property type="term" value="C:lateral element"/>
    <property type="evidence" value="ECO:0007669"/>
    <property type="project" value="TreeGrafter"/>
</dbReference>
<name>A0A8C7NHB3_ONCMY</name>
<feature type="domain" description="Synaptonemal complex protein 2 Spt16M-like" evidence="1">
    <location>
        <begin position="122"/>
        <end position="229"/>
    </location>
</feature>
<dbReference type="PANTHER" id="PTHR15607">
    <property type="entry name" value="SYNAPTONEMAL COMPLEX PROTEIN-RELATED"/>
    <property type="match status" value="1"/>
</dbReference>